<dbReference type="InterPro" id="IPR007110">
    <property type="entry name" value="Ig-like_dom"/>
</dbReference>
<evidence type="ECO:0000256" key="4">
    <source>
        <dbReference type="ARBA" id="ARBA00022729"/>
    </source>
</evidence>
<dbReference type="CDD" id="cd00063">
    <property type="entry name" value="FN3"/>
    <property type="match status" value="1"/>
</dbReference>
<dbReference type="PANTHER" id="PTHR48483">
    <property type="entry name" value="INTERLEUKIN-27 SUBUNIT BETA"/>
    <property type="match status" value="1"/>
</dbReference>
<dbReference type="SUPFAM" id="SSF48726">
    <property type="entry name" value="Immunoglobulin"/>
    <property type="match status" value="1"/>
</dbReference>
<feature type="compositionally biased region" description="Polar residues" evidence="10">
    <location>
        <begin position="117"/>
        <end position="131"/>
    </location>
</feature>
<dbReference type="SUPFAM" id="SSF49265">
    <property type="entry name" value="Fibronectin type III"/>
    <property type="match status" value="2"/>
</dbReference>
<evidence type="ECO:0000256" key="10">
    <source>
        <dbReference type="SAM" id="MobiDB-lite"/>
    </source>
</evidence>
<feature type="compositionally biased region" description="Polar residues" evidence="10">
    <location>
        <begin position="98"/>
        <end position="109"/>
    </location>
</feature>
<dbReference type="AlphaFoldDB" id="A0A6G0IBY7"/>
<feature type="domain" description="Ig-like" evidence="13">
    <location>
        <begin position="171"/>
        <end position="214"/>
    </location>
</feature>
<feature type="chain" id="PRO_5026072858" evidence="12">
    <location>
        <begin position="19"/>
        <end position="579"/>
    </location>
</feature>
<keyword evidence="6 11" id="KW-0472">Membrane</keyword>
<dbReference type="InterPro" id="IPR053073">
    <property type="entry name" value="IL11/IL27_subunit_beta"/>
</dbReference>
<evidence type="ECO:0000256" key="6">
    <source>
        <dbReference type="ARBA" id="ARBA00023136"/>
    </source>
</evidence>
<evidence type="ECO:0000256" key="3">
    <source>
        <dbReference type="ARBA" id="ARBA00022692"/>
    </source>
</evidence>
<dbReference type="Pfam" id="PF09240">
    <property type="entry name" value="IL6Ra-bind"/>
    <property type="match status" value="1"/>
</dbReference>
<evidence type="ECO:0000256" key="9">
    <source>
        <dbReference type="ARBA" id="ARBA00023319"/>
    </source>
</evidence>
<dbReference type="PANTHER" id="PTHR48483:SF2">
    <property type="entry name" value="INTERLEUKIN-27 SUBUNIT BETA"/>
    <property type="match status" value="1"/>
</dbReference>
<dbReference type="Gene3D" id="2.60.40.10">
    <property type="entry name" value="Immunoglobulins"/>
    <property type="match status" value="3"/>
</dbReference>
<dbReference type="GO" id="GO:0016020">
    <property type="term" value="C:membrane"/>
    <property type="evidence" value="ECO:0007669"/>
    <property type="project" value="UniProtKB-SubCell"/>
</dbReference>
<feature type="compositionally biased region" description="Acidic residues" evidence="10">
    <location>
        <begin position="548"/>
        <end position="559"/>
    </location>
</feature>
<keyword evidence="7 15" id="KW-0675">Receptor</keyword>
<name>A0A6G0IBY7_LARCR</name>
<dbReference type="InterPro" id="IPR003599">
    <property type="entry name" value="Ig_sub"/>
</dbReference>
<evidence type="ECO:0000313" key="16">
    <source>
        <dbReference type="Proteomes" id="UP000424527"/>
    </source>
</evidence>
<evidence type="ECO:0000256" key="2">
    <source>
        <dbReference type="ARBA" id="ARBA00010890"/>
    </source>
</evidence>
<keyword evidence="16" id="KW-1185">Reference proteome</keyword>
<keyword evidence="4 12" id="KW-0732">Signal</keyword>
<dbReference type="SMART" id="SM00409">
    <property type="entry name" value="IG"/>
    <property type="match status" value="1"/>
</dbReference>
<dbReference type="InterPro" id="IPR003961">
    <property type="entry name" value="FN3_dom"/>
</dbReference>
<feature type="compositionally biased region" description="Basic and acidic residues" evidence="10">
    <location>
        <begin position="538"/>
        <end position="547"/>
    </location>
</feature>
<evidence type="ECO:0000256" key="12">
    <source>
        <dbReference type="SAM" id="SignalP"/>
    </source>
</evidence>
<dbReference type="PROSITE" id="PS50853">
    <property type="entry name" value="FN3"/>
    <property type="match status" value="1"/>
</dbReference>
<keyword evidence="3 11" id="KW-0812">Transmembrane</keyword>
<protein>
    <submittedName>
        <fullName evidence="15">Interleukin-6 receptor subunit alpha</fullName>
    </submittedName>
</protein>
<comment type="subcellular location">
    <subcellularLocation>
        <location evidence="1">Membrane</location>
        <topology evidence="1">Single-pass type I membrane protein</topology>
    </subcellularLocation>
</comment>
<evidence type="ECO:0000256" key="1">
    <source>
        <dbReference type="ARBA" id="ARBA00004479"/>
    </source>
</evidence>
<evidence type="ECO:0000256" key="5">
    <source>
        <dbReference type="ARBA" id="ARBA00022989"/>
    </source>
</evidence>
<feature type="domain" description="Fibronectin type-III" evidence="14">
    <location>
        <begin position="335"/>
        <end position="436"/>
    </location>
</feature>
<evidence type="ECO:0000256" key="8">
    <source>
        <dbReference type="ARBA" id="ARBA00023180"/>
    </source>
</evidence>
<reference evidence="15 16" key="1">
    <citation type="submission" date="2019-07" db="EMBL/GenBank/DDBJ databases">
        <title>Chromosome genome assembly for large yellow croaker.</title>
        <authorList>
            <person name="Xiao S."/>
        </authorList>
    </citation>
    <scope>NUCLEOTIDE SEQUENCE [LARGE SCALE GENOMIC DNA]</scope>
    <source>
        <strain evidence="15">JMULYC20181020</strain>
        <tissue evidence="15">Muscle</tissue>
    </source>
</reference>
<keyword evidence="5 11" id="KW-1133">Transmembrane helix</keyword>
<evidence type="ECO:0000256" key="11">
    <source>
        <dbReference type="SAM" id="Phobius"/>
    </source>
</evidence>
<dbReference type="PROSITE" id="PS50835">
    <property type="entry name" value="IG_LIKE"/>
    <property type="match status" value="1"/>
</dbReference>
<dbReference type="InterPro" id="IPR015321">
    <property type="entry name" value="TypeI_recpt_CBD"/>
</dbReference>
<feature type="compositionally biased region" description="Acidic residues" evidence="10">
    <location>
        <begin position="144"/>
        <end position="158"/>
    </location>
</feature>
<gene>
    <name evidence="15" type="ORF">D5F01_LYC12690</name>
</gene>
<dbReference type="CDD" id="cd00096">
    <property type="entry name" value="Ig"/>
    <property type="match status" value="1"/>
</dbReference>
<evidence type="ECO:0000313" key="15">
    <source>
        <dbReference type="EMBL" id="KAE8288813.1"/>
    </source>
</evidence>
<accession>A0A6G0IBY7</accession>
<feature type="signal peptide" evidence="12">
    <location>
        <begin position="1"/>
        <end position="18"/>
    </location>
</feature>
<feature type="region of interest" description="Disordered" evidence="10">
    <location>
        <begin position="98"/>
        <end position="164"/>
    </location>
</feature>
<dbReference type="InterPro" id="IPR013783">
    <property type="entry name" value="Ig-like_fold"/>
</dbReference>
<feature type="region of interest" description="Disordered" evidence="10">
    <location>
        <begin position="533"/>
        <end position="564"/>
    </location>
</feature>
<feature type="transmembrane region" description="Helical" evidence="11">
    <location>
        <begin position="474"/>
        <end position="493"/>
    </location>
</feature>
<organism evidence="15 16">
    <name type="scientific">Larimichthys crocea</name>
    <name type="common">Large yellow croaker</name>
    <name type="synonym">Pseudosciaena crocea</name>
    <dbReference type="NCBI Taxonomy" id="215358"/>
    <lineage>
        <taxon>Eukaryota</taxon>
        <taxon>Metazoa</taxon>
        <taxon>Chordata</taxon>
        <taxon>Craniata</taxon>
        <taxon>Vertebrata</taxon>
        <taxon>Euteleostomi</taxon>
        <taxon>Actinopterygii</taxon>
        <taxon>Neopterygii</taxon>
        <taxon>Teleostei</taxon>
        <taxon>Neoteleostei</taxon>
        <taxon>Acanthomorphata</taxon>
        <taxon>Eupercaria</taxon>
        <taxon>Sciaenidae</taxon>
        <taxon>Larimichthys</taxon>
    </lineage>
</organism>
<evidence type="ECO:0000259" key="14">
    <source>
        <dbReference type="PROSITE" id="PS50853"/>
    </source>
</evidence>
<proteinExistence type="inferred from homology"/>
<comment type="similarity">
    <text evidence="2">Belongs to the type I cytokine receptor family. Type 3 subfamily.</text>
</comment>
<dbReference type="InterPro" id="IPR036179">
    <property type="entry name" value="Ig-like_dom_sf"/>
</dbReference>
<keyword evidence="9" id="KW-0393">Immunoglobulin domain</keyword>
<comment type="caution">
    <text evidence="15">The sequence shown here is derived from an EMBL/GenBank/DDBJ whole genome shotgun (WGS) entry which is preliminary data.</text>
</comment>
<evidence type="ECO:0000259" key="13">
    <source>
        <dbReference type="PROSITE" id="PS50835"/>
    </source>
</evidence>
<evidence type="ECO:0000256" key="7">
    <source>
        <dbReference type="ARBA" id="ARBA00023170"/>
    </source>
</evidence>
<dbReference type="EMBL" id="REGW02000012">
    <property type="protein sequence ID" value="KAE8288813.1"/>
    <property type="molecule type" value="Genomic_DNA"/>
</dbReference>
<dbReference type="InterPro" id="IPR036116">
    <property type="entry name" value="FN3_sf"/>
</dbReference>
<keyword evidence="8" id="KW-0325">Glycoprotein</keyword>
<sequence length="579" mass="64971">MRIFLPLLCFLCASPVRSILEGTCLRKEPPPGTVVLSIGSKLLLTCSGDVTVDGVKVRNSSNTNRTASSSSATPATVTIISHTEVSIKNDKHTVANAVSESYRSNSTEAGENRSLRPTDTGHTASPTTHTVQPAGVHGLLKEELDGEEEEEEEEDEREEGSRVTRGIKSRYQWNRDGKTVGKGDKDFEGITFERRGATLSLSSVQLTDSGEYTCYHRDRRRFSLKVIVAGPPETPSLSCYKSSPSSKIRCEWTPKKPITRRPTCYLLLNKRPTETFLRSQCSYSSQASRCWCALDYNEDELRTVHSAFLCVTSIEGNATSPLLDFTPLSILKPNPPTQVSVQPIKGQVTRLKVTWGFPNSWKIHDRHYGLMYELKYRPVKSSYHYEQVVTIKMSHNYIITDAMPGVEYLVQLKSKDEYDGLWGAWSTPAYGSTWIAPTTIEPTTMLTDYIEESSGQEETETVVEPVPHKVPHHILWISGSFALLSVILAVYIFRHKDRFMSKLQSLSVFTQCGDSPQPVPSAPTAPEGQALVTFGRPRYKEPQTIDVEKEEEENEEQQCETERTDGMHFNNTSYFFLPQ</sequence>
<dbReference type="Proteomes" id="UP000424527">
    <property type="component" value="Unassembled WGS sequence"/>
</dbReference>